<evidence type="ECO:0000313" key="3">
    <source>
        <dbReference type="EMBL" id="MBB3166707.1"/>
    </source>
</evidence>
<dbReference type="PANTHER" id="PTHR45566">
    <property type="entry name" value="HTH-TYPE TRANSCRIPTIONAL REGULATOR YHJB-RELATED"/>
    <property type="match status" value="1"/>
</dbReference>
<dbReference type="Gene3D" id="3.40.50.2300">
    <property type="match status" value="1"/>
</dbReference>
<organism evidence="3 4">
    <name type="scientific">Rhizobium laguerreae</name>
    <dbReference type="NCBI Taxonomy" id="1076926"/>
    <lineage>
        <taxon>Bacteria</taxon>
        <taxon>Pseudomonadati</taxon>
        <taxon>Pseudomonadota</taxon>
        <taxon>Alphaproteobacteria</taxon>
        <taxon>Hyphomicrobiales</taxon>
        <taxon>Rhizobiaceae</taxon>
        <taxon>Rhizobium/Agrobacterium group</taxon>
        <taxon>Rhizobium</taxon>
    </lineage>
</organism>
<dbReference type="SUPFAM" id="SSF52172">
    <property type="entry name" value="CheY-like"/>
    <property type="match status" value="1"/>
</dbReference>
<comment type="caution">
    <text evidence="3">The sequence shown here is derived from an EMBL/GenBank/DDBJ whole genome shotgun (WGS) entry which is preliminary data.</text>
</comment>
<keyword evidence="4" id="KW-1185">Reference proteome</keyword>
<gene>
    <name evidence="3" type="ORF">FHS25_007226</name>
</gene>
<dbReference type="PANTHER" id="PTHR45566:SF1">
    <property type="entry name" value="HTH-TYPE TRANSCRIPTIONAL REGULATOR YHJB-RELATED"/>
    <property type="match status" value="1"/>
</dbReference>
<name>A0ABR6GK77_9HYPH</name>
<dbReference type="PROSITE" id="PS50110">
    <property type="entry name" value="RESPONSE_REGULATORY"/>
    <property type="match status" value="1"/>
</dbReference>
<reference evidence="3 4" key="1">
    <citation type="submission" date="2020-08" db="EMBL/GenBank/DDBJ databases">
        <title>Genomic Encyclopedia of Type Strains, Phase III (KMG-III): the genomes of soil and plant-associated and newly described type strains.</title>
        <authorList>
            <person name="Whitman W."/>
        </authorList>
    </citation>
    <scope>NUCLEOTIDE SEQUENCE [LARGE SCALE GENOMIC DNA]</scope>
    <source>
        <strain evidence="3 4">CECT 8280</strain>
    </source>
</reference>
<dbReference type="SMART" id="SM00448">
    <property type="entry name" value="REC"/>
    <property type="match status" value="1"/>
</dbReference>
<proteinExistence type="predicted"/>
<keyword evidence="1" id="KW-0597">Phosphoprotein</keyword>
<dbReference type="RefSeq" id="WP_158081398.1">
    <property type="nucleotide sequence ID" value="NZ_JACHXX010000021.1"/>
</dbReference>
<keyword evidence="3" id="KW-0238">DNA-binding</keyword>
<dbReference type="Proteomes" id="UP000542811">
    <property type="component" value="Unassembled WGS sequence"/>
</dbReference>
<dbReference type="InterPro" id="IPR001789">
    <property type="entry name" value="Sig_transdc_resp-reg_receiver"/>
</dbReference>
<accession>A0ABR6GK77</accession>
<feature type="domain" description="Response regulatory" evidence="2">
    <location>
        <begin position="3"/>
        <end position="125"/>
    </location>
</feature>
<sequence length="208" mass="22973">MQRILVIEDQDLMRLALIQELKDRLIGSVLLGAPTLEIAKTLMKSGGFNLVLIDPGLPGVDPTSQVDRFSVIRQVVDASPSAIHVVITGMDSLAEANHCRRYGVAGYVSKTGLISGLLAEVLQEISQNGFSIQISDKEQLAVDFYYSGLTGREQETLNAMRRRERGAKRKDVYEQISERIGVDPASIEKYYKQARAKLLRRGLSPDGV</sequence>
<feature type="modified residue" description="4-aspartylphosphate" evidence="1">
    <location>
        <position position="54"/>
    </location>
</feature>
<dbReference type="GO" id="GO:0003677">
    <property type="term" value="F:DNA binding"/>
    <property type="evidence" value="ECO:0007669"/>
    <property type="project" value="UniProtKB-KW"/>
</dbReference>
<dbReference type="Pfam" id="PF00072">
    <property type="entry name" value="Response_reg"/>
    <property type="match status" value="1"/>
</dbReference>
<protein>
    <submittedName>
        <fullName evidence="3">DNA-binding NarL/FixJ family response regulator</fullName>
    </submittedName>
</protein>
<dbReference type="InterPro" id="IPR051015">
    <property type="entry name" value="EvgA-like"/>
</dbReference>
<dbReference type="EMBL" id="JACHXX010000021">
    <property type="protein sequence ID" value="MBB3166707.1"/>
    <property type="molecule type" value="Genomic_DNA"/>
</dbReference>
<evidence type="ECO:0000256" key="1">
    <source>
        <dbReference type="PROSITE-ProRule" id="PRU00169"/>
    </source>
</evidence>
<evidence type="ECO:0000313" key="4">
    <source>
        <dbReference type="Proteomes" id="UP000542811"/>
    </source>
</evidence>
<dbReference type="InterPro" id="IPR011006">
    <property type="entry name" value="CheY-like_superfamily"/>
</dbReference>
<evidence type="ECO:0000259" key="2">
    <source>
        <dbReference type="PROSITE" id="PS50110"/>
    </source>
</evidence>